<reference evidence="1 2" key="1">
    <citation type="submission" date="2023-09" db="EMBL/GenBank/DDBJ databases">
        <title>Pangenome analysis of Batrachochytrium dendrobatidis and related Chytrids.</title>
        <authorList>
            <person name="Yacoub M.N."/>
            <person name="Stajich J.E."/>
            <person name="James T.Y."/>
        </authorList>
    </citation>
    <scope>NUCLEOTIDE SEQUENCE [LARGE SCALE GENOMIC DNA]</scope>
    <source>
        <strain evidence="1 2">JEL0888</strain>
    </source>
</reference>
<name>A0ABR4NIT8_9FUNG</name>
<dbReference type="Proteomes" id="UP001527925">
    <property type="component" value="Unassembled WGS sequence"/>
</dbReference>
<accession>A0ABR4NIT8</accession>
<sequence length="114" mass="12063">MATQPAQSPAPALDAPLDLPVLAVAGWDVRLRSPDVRYADSLAASGNHPEVARNLRGRFPQPMTPESARAALDRFTRGPNLNVTLVAVCLSPDPDDDAPQERAIGMLGVASCVH</sequence>
<organism evidence="1 2">
    <name type="scientific">Polyrhizophydium stewartii</name>
    <dbReference type="NCBI Taxonomy" id="2732419"/>
    <lineage>
        <taxon>Eukaryota</taxon>
        <taxon>Fungi</taxon>
        <taxon>Fungi incertae sedis</taxon>
        <taxon>Chytridiomycota</taxon>
        <taxon>Chytridiomycota incertae sedis</taxon>
        <taxon>Chytridiomycetes</taxon>
        <taxon>Rhizophydiales</taxon>
        <taxon>Rhizophydiales incertae sedis</taxon>
        <taxon>Polyrhizophydium</taxon>
    </lineage>
</organism>
<keyword evidence="2" id="KW-1185">Reference proteome</keyword>
<evidence type="ECO:0000313" key="2">
    <source>
        <dbReference type="Proteomes" id="UP001527925"/>
    </source>
</evidence>
<proteinExistence type="predicted"/>
<gene>
    <name evidence="1" type="ORF">HK105_201080</name>
</gene>
<dbReference type="EMBL" id="JADGIZ020000003">
    <property type="protein sequence ID" value="KAL2919435.1"/>
    <property type="molecule type" value="Genomic_DNA"/>
</dbReference>
<protein>
    <submittedName>
        <fullName evidence="1">Uncharacterized protein</fullName>
    </submittedName>
</protein>
<comment type="caution">
    <text evidence="1">The sequence shown here is derived from an EMBL/GenBank/DDBJ whole genome shotgun (WGS) entry which is preliminary data.</text>
</comment>
<evidence type="ECO:0000313" key="1">
    <source>
        <dbReference type="EMBL" id="KAL2919435.1"/>
    </source>
</evidence>